<dbReference type="OrthoDB" id="4142959at2759"/>
<keyword evidence="1" id="KW-0862">Zinc</keyword>
<proteinExistence type="predicted"/>
<dbReference type="GeneID" id="27717268"/>
<gene>
    <name evidence="3" type="ORF">Z520_11522</name>
</gene>
<dbReference type="VEuPathDB" id="FungiDB:Z520_11522"/>
<dbReference type="AlphaFoldDB" id="A0A0D2K929"/>
<evidence type="ECO:0000256" key="1">
    <source>
        <dbReference type="PROSITE-ProRule" id="PRU00175"/>
    </source>
</evidence>
<evidence type="ECO:0000313" key="4">
    <source>
        <dbReference type="Proteomes" id="UP000053411"/>
    </source>
</evidence>
<dbReference type="STRING" id="1442371.A0A0D2K929"/>
<dbReference type="InterPro" id="IPR001841">
    <property type="entry name" value="Znf_RING"/>
</dbReference>
<evidence type="ECO:0000313" key="3">
    <source>
        <dbReference type="EMBL" id="KIX92858.1"/>
    </source>
</evidence>
<keyword evidence="4" id="KW-1185">Reference proteome</keyword>
<dbReference type="PROSITE" id="PS50089">
    <property type="entry name" value="ZF_RING_2"/>
    <property type="match status" value="1"/>
</dbReference>
<dbReference type="GO" id="GO:0008270">
    <property type="term" value="F:zinc ion binding"/>
    <property type="evidence" value="ECO:0007669"/>
    <property type="project" value="UniProtKB-KW"/>
</dbReference>
<keyword evidence="1" id="KW-0479">Metal-binding</keyword>
<dbReference type="Proteomes" id="UP000053411">
    <property type="component" value="Unassembled WGS sequence"/>
</dbReference>
<evidence type="ECO:0000259" key="2">
    <source>
        <dbReference type="PROSITE" id="PS50089"/>
    </source>
</evidence>
<dbReference type="RefSeq" id="XP_016626981.1">
    <property type="nucleotide sequence ID" value="XM_016782010.1"/>
</dbReference>
<dbReference type="SUPFAM" id="SSF57850">
    <property type="entry name" value="RING/U-box"/>
    <property type="match status" value="1"/>
</dbReference>
<name>A0A0D2K929_9EURO</name>
<dbReference type="Gene3D" id="3.30.40.10">
    <property type="entry name" value="Zinc/RING finger domain, C3HC4 (zinc finger)"/>
    <property type="match status" value="1"/>
</dbReference>
<organism evidence="3 4">
    <name type="scientific">Fonsecaea multimorphosa CBS 102226</name>
    <dbReference type="NCBI Taxonomy" id="1442371"/>
    <lineage>
        <taxon>Eukaryota</taxon>
        <taxon>Fungi</taxon>
        <taxon>Dikarya</taxon>
        <taxon>Ascomycota</taxon>
        <taxon>Pezizomycotina</taxon>
        <taxon>Eurotiomycetes</taxon>
        <taxon>Chaetothyriomycetidae</taxon>
        <taxon>Chaetothyriales</taxon>
        <taxon>Herpotrichiellaceae</taxon>
        <taxon>Fonsecaea</taxon>
    </lineage>
</organism>
<dbReference type="InterPro" id="IPR013083">
    <property type="entry name" value="Znf_RING/FYVE/PHD"/>
</dbReference>
<dbReference type="EMBL" id="KN848100">
    <property type="protein sequence ID" value="KIX92858.1"/>
    <property type="molecule type" value="Genomic_DNA"/>
</dbReference>
<keyword evidence="1" id="KW-0863">Zinc-finger</keyword>
<sequence>MSDHDGNQMEFSPPPEAARSWDGVVIPRWFDSEMPGELDRGTRESLNNVESESSPALLEAYYYARDMRLLQNALYYLSYKMLRILTLLQGENPQDTALEALLCTIEDSFDAIEDMFFLQCDDDDGNNLGFTMEESLTIREQLEREEGMLDTIRPRLFEVERFLVEKEASLLAAGDRFLWGLMRFERCRHRDYLKRSVEAMQTERLKQVDYTENVLYSWERGTTREAITMPPLRPDDTSCLICYDEFAGEDGEIAVDPMVTTCCRRPFHVACMLGWLFQKMDDRDEYEDEDEMSCPMCRAEVDVDSFVDLLEIQVRQMDAL</sequence>
<accession>A0A0D2K929</accession>
<protein>
    <recommendedName>
        <fullName evidence="2">RING-type domain-containing protein</fullName>
    </recommendedName>
</protein>
<reference evidence="3 4" key="1">
    <citation type="submission" date="2015-01" db="EMBL/GenBank/DDBJ databases">
        <title>The Genome Sequence of Fonsecaea multimorphosa CBS 102226.</title>
        <authorList>
            <consortium name="The Broad Institute Genomics Platform"/>
            <person name="Cuomo C."/>
            <person name="de Hoog S."/>
            <person name="Gorbushina A."/>
            <person name="Stielow B."/>
            <person name="Teixiera M."/>
            <person name="Abouelleil A."/>
            <person name="Chapman S.B."/>
            <person name="Priest M."/>
            <person name="Young S.K."/>
            <person name="Wortman J."/>
            <person name="Nusbaum C."/>
            <person name="Birren B."/>
        </authorList>
    </citation>
    <scope>NUCLEOTIDE SEQUENCE [LARGE SCALE GENOMIC DNA]</scope>
    <source>
        <strain evidence="3 4">CBS 102226</strain>
    </source>
</reference>
<feature type="domain" description="RING-type" evidence="2">
    <location>
        <begin position="239"/>
        <end position="298"/>
    </location>
</feature>
<dbReference type="SMART" id="SM00184">
    <property type="entry name" value="RING"/>
    <property type="match status" value="1"/>
</dbReference>